<dbReference type="Proteomes" id="UP000288216">
    <property type="component" value="Unassembled WGS sequence"/>
</dbReference>
<dbReference type="PANTHER" id="PTHR10574">
    <property type="entry name" value="NETRIN/LAMININ-RELATED"/>
    <property type="match status" value="1"/>
</dbReference>
<dbReference type="Pfam" id="PF00053">
    <property type="entry name" value="EGF_laminin"/>
    <property type="match status" value="1"/>
</dbReference>
<name>A0A401QEE0_SCYTO</name>
<comment type="subcellular location">
    <subcellularLocation>
        <location evidence="1">Secreted</location>
        <location evidence="1">Extracellular space</location>
        <location evidence="1">Extracellular matrix</location>
    </subcellularLocation>
</comment>
<evidence type="ECO:0000259" key="10">
    <source>
        <dbReference type="PROSITE" id="PS50027"/>
    </source>
</evidence>
<evidence type="ECO:0000256" key="6">
    <source>
        <dbReference type="ARBA" id="ARBA00023157"/>
    </source>
</evidence>
<evidence type="ECO:0000313" key="11">
    <source>
        <dbReference type="EMBL" id="GCB83687.1"/>
    </source>
</evidence>
<dbReference type="PANTHER" id="PTHR10574:SF197">
    <property type="entry name" value="LAMININ SUBUNIT BETA-1 ISOFORM X1"/>
    <property type="match status" value="1"/>
</dbReference>
<evidence type="ECO:0000256" key="4">
    <source>
        <dbReference type="ARBA" id="ARBA00022737"/>
    </source>
</evidence>
<dbReference type="InterPro" id="IPR050440">
    <property type="entry name" value="Laminin/Netrin_ECM"/>
</dbReference>
<dbReference type="GO" id="GO:0043256">
    <property type="term" value="C:laminin complex"/>
    <property type="evidence" value="ECO:0007669"/>
    <property type="project" value="TreeGrafter"/>
</dbReference>
<protein>
    <recommendedName>
        <fullName evidence="10">Laminin EGF-like domain-containing protein</fullName>
    </recommendedName>
</protein>
<evidence type="ECO:0000256" key="2">
    <source>
        <dbReference type="ARBA" id="ARBA00022525"/>
    </source>
</evidence>
<comment type="caution">
    <text evidence="9">Lacks conserved residue(s) required for the propagation of feature annotation.</text>
</comment>
<evidence type="ECO:0000256" key="9">
    <source>
        <dbReference type="PROSITE-ProRule" id="PRU00460"/>
    </source>
</evidence>
<dbReference type="InterPro" id="IPR002049">
    <property type="entry name" value="LE_dom"/>
</dbReference>
<dbReference type="GO" id="GO:0070831">
    <property type="term" value="P:basement membrane assembly"/>
    <property type="evidence" value="ECO:0007669"/>
    <property type="project" value="TreeGrafter"/>
</dbReference>
<dbReference type="PROSITE" id="PS01248">
    <property type="entry name" value="EGF_LAM_1"/>
    <property type="match status" value="1"/>
</dbReference>
<gene>
    <name evidence="11" type="ORF">scyTo_0024174</name>
</gene>
<evidence type="ECO:0000256" key="1">
    <source>
        <dbReference type="ARBA" id="ARBA00004498"/>
    </source>
</evidence>
<evidence type="ECO:0000313" key="12">
    <source>
        <dbReference type="Proteomes" id="UP000288216"/>
    </source>
</evidence>
<sequence>SALFIPACRCDPRGIIMSEAPCDQISGDCFCKRHVTGRYCDLCLEEYWGLSNDMAGCRQCDCDFGGSYSNRYCSDKNLHNHGDG</sequence>
<dbReference type="STRING" id="75743.A0A401QEE0"/>
<keyword evidence="4" id="KW-0677">Repeat</keyword>
<dbReference type="GO" id="GO:0009887">
    <property type="term" value="P:animal organ morphogenesis"/>
    <property type="evidence" value="ECO:0007669"/>
    <property type="project" value="TreeGrafter"/>
</dbReference>
<accession>A0A401QEE0</accession>
<keyword evidence="2" id="KW-0964">Secreted</keyword>
<dbReference type="Gene3D" id="2.10.25.10">
    <property type="entry name" value="Laminin"/>
    <property type="match status" value="1"/>
</dbReference>
<keyword evidence="6 9" id="KW-1015">Disulfide bond</keyword>
<dbReference type="GO" id="GO:0007411">
    <property type="term" value="P:axon guidance"/>
    <property type="evidence" value="ECO:0007669"/>
    <property type="project" value="TreeGrafter"/>
</dbReference>
<dbReference type="FunFam" id="2.10.25.10:FF:000135">
    <property type="entry name" value="Laminin subunit beta 4"/>
    <property type="match status" value="1"/>
</dbReference>
<dbReference type="AlphaFoldDB" id="A0A401QEE0"/>
<dbReference type="OrthoDB" id="5985440at2759"/>
<feature type="disulfide bond" evidence="9">
    <location>
        <begin position="43"/>
        <end position="57"/>
    </location>
</feature>
<dbReference type="SUPFAM" id="SSF57196">
    <property type="entry name" value="EGF/Laminin"/>
    <property type="match status" value="1"/>
</dbReference>
<keyword evidence="7" id="KW-0325">Glycoprotein</keyword>
<evidence type="ECO:0000256" key="3">
    <source>
        <dbReference type="ARBA" id="ARBA00022530"/>
    </source>
</evidence>
<dbReference type="GO" id="GO:0016477">
    <property type="term" value="P:cell migration"/>
    <property type="evidence" value="ECO:0007669"/>
    <property type="project" value="TreeGrafter"/>
</dbReference>
<reference evidence="11 12" key="1">
    <citation type="journal article" date="2018" name="Nat. Ecol. Evol.">
        <title>Shark genomes provide insights into elasmobranch evolution and the origin of vertebrates.</title>
        <authorList>
            <person name="Hara Y"/>
            <person name="Yamaguchi K"/>
            <person name="Onimaru K"/>
            <person name="Kadota M"/>
            <person name="Koyanagi M"/>
            <person name="Keeley SD"/>
            <person name="Tatsumi K"/>
            <person name="Tanaka K"/>
            <person name="Motone F"/>
            <person name="Kageyama Y"/>
            <person name="Nozu R"/>
            <person name="Adachi N"/>
            <person name="Nishimura O"/>
            <person name="Nakagawa R"/>
            <person name="Tanegashima C"/>
            <person name="Kiyatake I"/>
            <person name="Matsumoto R"/>
            <person name="Murakumo K"/>
            <person name="Nishida K"/>
            <person name="Terakita A"/>
            <person name="Kuratani S"/>
            <person name="Sato K"/>
            <person name="Hyodo S Kuraku.S."/>
        </authorList>
    </citation>
    <scope>NUCLEOTIDE SEQUENCE [LARGE SCALE GENOMIC DNA]</scope>
</reference>
<dbReference type="CDD" id="cd00055">
    <property type="entry name" value="EGF_Lam"/>
    <property type="match status" value="1"/>
</dbReference>
<dbReference type="GO" id="GO:0034446">
    <property type="term" value="P:substrate adhesion-dependent cell spreading"/>
    <property type="evidence" value="ECO:0007669"/>
    <property type="project" value="TreeGrafter"/>
</dbReference>
<feature type="non-terminal residue" evidence="11">
    <location>
        <position position="1"/>
    </location>
</feature>
<keyword evidence="3" id="KW-0272">Extracellular matrix</keyword>
<evidence type="ECO:0000256" key="8">
    <source>
        <dbReference type="ARBA" id="ARBA00023292"/>
    </source>
</evidence>
<keyword evidence="12" id="KW-1185">Reference proteome</keyword>
<proteinExistence type="predicted"/>
<dbReference type="EMBL" id="BFAA01040465">
    <property type="protein sequence ID" value="GCB83687.1"/>
    <property type="molecule type" value="Genomic_DNA"/>
</dbReference>
<feature type="disulfide bond" evidence="9">
    <location>
        <begin position="31"/>
        <end position="40"/>
    </location>
</feature>
<dbReference type="GO" id="GO:0009888">
    <property type="term" value="P:tissue development"/>
    <property type="evidence" value="ECO:0007669"/>
    <property type="project" value="TreeGrafter"/>
</dbReference>
<dbReference type="PROSITE" id="PS50027">
    <property type="entry name" value="EGF_LAM_2"/>
    <property type="match status" value="1"/>
</dbReference>
<comment type="caution">
    <text evidence="11">The sequence shown here is derived from an EMBL/GenBank/DDBJ whole genome shotgun (WGS) entry which is preliminary data.</text>
</comment>
<dbReference type="OMA" id="IMSEAPC"/>
<keyword evidence="8 9" id="KW-0424">Laminin EGF-like domain</keyword>
<dbReference type="SMART" id="SM00180">
    <property type="entry name" value="EGF_Lam"/>
    <property type="match status" value="1"/>
</dbReference>
<organism evidence="11 12">
    <name type="scientific">Scyliorhinus torazame</name>
    <name type="common">Cloudy catshark</name>
    <name type="synonym">Catulus torazame</name>
    <dbReference type="NCBI Taxonomy" id="75743"/>
    <lineage>
        <taxon>Eukaryota</taxon>
        <taxon>Metazoa</taxon>
        <taxon>Chordata</taxon>
        <taxon>Craniata</taxon>
        <taxon>Vertebrata</taxon>
        <taxon>Chondrichthyes</taxon>
        <taxon>Elasmobranchii</taxon>
        <taxon>Galeomorphii</taxon>
        <taxon>Galeoidea</taxon>
        <taxon>Carcharhiniformes</taxon>
        <taxon>Scyliorhinidae</taxon>
        <taxon>Scyliorhinus</taxon>
    </lineage>
</organism>
<keyword evidence="5" id="KW-0175">Coiled coil</keyword>
<evidence type="ECO:0000256" key="5">
    <source>
        <dbReference type="ARBA" id="ARBA00023054"/>
    </source>
</evidence>
<feature type="domain" description="Laminin EGF-like" evidence="10">
    <location>
        <begin position="8"/>
        <end position="59"/>
    </location>
</feature>
<evidence type="ECO:0000256" key="7">
    <source>
        <dbReference type="ARBA" id="ARBA00023180"/>
    </source>
</evidence>